<dbReference type="InterPro" id="IPR013087">
    <property type="entry name" value="Znf_C2H2_type"/>
</dbReference>
<gene>
    <name evidence="4" type="ORF">APLA_LOCUS4930</name>
</gene>
<dbReference type="PROSITE" id="PS00028">
    <property type="entry name" value="ZINC_FINGER_C2H2_1"/>
    <property type="match status" value="1"/>
</dbReference>
<dbReference type="EMBL" id="CADEBC010000478">
    <property type="protein sequence ID" value="CAB3232630.1"/>
    <property type="molecule type" value="Genomic_DNA"/>
</dbReference>
<keyword evidence="1" id="KW-0863">Zinc-finger</keyword>
<proteinExistence type="predicted"/>
<evidence type="ECO:0000313" key="4">
    <source>
        <dbReference type="EMBL" id="CAB3232630.1"/>
    </source>
</evidence>
<protein>
    <recommendedName>
        <fullName evidence="3">C2H2-type domain-containing protein</fullName>
    </recommendedName>
</protein>
<evidence type="ECO:0000259" key="3">
    <source>
        <dbReference type="PROSITE" id="PS50157"/>
    </source>
</evidence>
<feature type="domain" description="C2H2-type" evidence="3">
    <location>
        <begin position="249"/>
        <end position="276"/>
    </location>
</feature>
<dbReference type="InterPro" id="IPR036236">
    <property type="entry name" value="Znf_C2H2_sf"/>
</dbReference>
<sequence>MSSTLENEDLDNVPLVRMEDVQPSRERVIDCQSFSKDDDELYETCIIDDIECANECIVDDDEESNIGSMVSLHSEDVYEDDSSSQELIIPEVLEVIKTDDADKLMIYEDKEKQGNSCEAYLVDDLETCSEYQGEVLEAAYVEVPVDQEDVEQQIDAHIEATRELRANPRQYAAQKLLNTLEQGTVGAESPSKKAKTVEETVITSPSQSWPTLEILPGGVIKTSDKLEGESYLYPDKIQETVSNTGDMMYACAKCSQTFKYLFCLVKHVKWHEDQKKIMKDPELDKLTATERELVNLKRERNELDKVYKKQKLEVFTRVAVAISKLSKAKNIFNK</sequence>
<dbReference type="PROSITE" id="PS50157">
    <property type="entry name" value="ZINC_FINGER_C2H2_2"/>
    <property type="match status" value="1"/>
</dbReference>
<comment type="caution">
    <text evidence="4">The sequence shown here is derived from an EMBL/GenBank/DDBJ whole genome shotgun (WGS) entry which is preliminary data.</text>
</comment>
<dbReference type="SUPFAM" id="SSF57667">
    <property type="entry name" value="beta-beta-alpha zinc fingers"/>
    <property type="match status" value="1"/>
</dbReference>
<evidence type="ECO:0000256" key="2">
    <source>
        <dbReference type="SAM" id="Coils"/>
    </source>
</evidence>
<accession>A0A8S0ZIK2</accession>
<dbReference type="Proteomes" id="UP000494106">
    <property type="component" value="Unassembled WGS sequence"/>
</dbReference>
<evidence type="ECO:0000256" key="1">
    <source>
        <dbReference type="PROSITE-ProRule" id="PRU00042"/>
    </source>
</evidence>
<reference evidence="4 5" key="1">
    <citation type="submission" date="2020-04" db="EMBL/GenBank/DDBJ databases">
        <authorList>
            <person name="Wallbank WR R."/>
            <person name="Pardo Diaz C."/>
            <person name="Kozak K."/>
            <person name="Martin S."/>
            <person name="Jiggins C."/>
            <person name="Moest M."/>
            <person name="Warren A I."/>
            <person name="Byers J.R.P. K."/>
            <person name="Montejo-Kovacevich G."/>
            <person name="Yen C E."/>
        </authorList>
    </citation>
    <scope>NUCLEOTIDE SEQUENCE [LARGE SCALE GENOMIC DNA]</scope>
</reference>
<dbReference type="GO" id="GO:0008270">
    <property type="term" value="F:zinc ion binding"/>
    <property type="evidence" value="ECO:0007669"/>
    <property type="project" value="UniProtKB-KW"/>
</dbReference>
<dbReference type="AlphaFoldDB" id="A0A8S0ZIK2"/>
<feature type="coiled-coil region" evidence="2">
    <location>
        <begin position="286"/>
        <end position="313"/>
    </location>
</feature>
<keyword evidence="1" id="KW-0479">Metal-binding</keyword>
<organism evidence="4 5">
    <name type="scientific">Arctia plantaginis</name>
    <name type="common">Wood tiger moth</name>
    <name type="synonym">Phalaena plantaginis</name>
    <dbReference type="NCBI Taxonomy" id="874455"/>
    <lineage>
        <taxon>Eukaryota</taxon>
        <taxon>Metazoa</taxon>
        <taxon>Ecdysozoa</taxon>
        <taxon>Arthropoda</taxon>
        <taxon>Hexapoda</taxon>
        <taxon>Insecta</taxon>
        <taxon>Pterygota</taxon>
        <taxon>Neoptera</taxon>
        <taxon>Endopterygota</taxon>
        <taxon>Lepidoptera</taxon>
        <taxon>Glossata</taxon>
        <taxon>Ditrysia</taxon>
        <taxon>Noctuoidea</taxon>
        <taxon>Erebidae</taxon>
        <taxon>Arctiinae</taxon>
        <taxon>Arctia</taxon>
    </lineage>
</organism>
<keyword evidence="2" id="KW-0175">Coiled coil</keyword>
<keyword evidence="5" id="KW-1185">Reference proteome</keyword>
<dbReference type="OrthoDB" id="7471224at2759"/>
<name>A0A8S0ZIK2_ARCPL</name>
<keyword evidence="1" id="KW-0862">Zinc</keyword>
<evidence type="ECO:0000313" key="5">
    <source>
        <dbReference type="Proteomes" id="UP000494106"/>
    </source>
</evidence>